<evidence type="ECO:0000256" key="16">
    <source>
        <dbReference type="ARBA" id="ARBA00048506"/>
    </source>
</evidence>
<evidence type="ECO:0000256" key="3">
    <source>
        <dbReference type="ARBA" id="ARBA00011738"/>
    </source>
</evidence>
<evidence type="ECO:0000256" key="13">
    <source>
        <dbReference type="ARBA" id="ARBA00041620"/>
    </source>
</evidence>
<dbReference type="InterPro" id="IPR016039">
    <property type="entry name" value="Thiolase-like"/>
</dbReference>
<dbReference type="SMART" id="SM00825">
    <property type="entry name" value="PKS_KS"/>
    <property type="match status" value="1"/>
</dbReference>
<dbReference type="EMBL" id="PNYB01000003">
    <property type="protein sequence ID" value="PMS26977.1"/>
    <property type="molecule type" value="Genomic_DNA"/>
</dbReference>
<evidence type="ECO:0000256" key="15">
    <source>
        <dbReference type="ARBA" id="ARBA00048121"/>
    </source>
</evidence>
<dbReference type="EC" id="2.3.1.41" evidence="4"/>
<sequence>MSAAMRPDAQRVVVTGMGIVSCLGNALDAVADALRASRSGLTRIEAWAERGLASQVAGAASVSGEPPFARKFERFMGDTARFACHAARMAIDDARLAPSALHSPGAGAVIGSGTGALSAYDAALALCAARGIERTPPFVVPQAMSSTVSANVAHVFGLEGVCYSPSSACTTSALAIGQAMHLIQTERQQIVLAGGSEELHENTALMFDAMGVLSRGFNDAPQRASRPYDVGRDGFVLGSGAGVLVLESLAHARARGASIYAELTGFGQATDAHAMVAPGAAGIARALRAALDEAGVRPDYVNTHAPSTPLGDAQELDALVAVFGERMPPLSSTKALTGHPLAAAGVHEVIYTLLMMRDGFVAASAGIESLDPCFDAAPIVRSARAASLAAAMSVSFGFGGSCASLMFGACAGGTKR</sequence>
<comment type="catalytic activity">
    <reaction evidence="16">
        <text>a fatty acyl-[ACP] + malonyl-[ACP] + H(+) = a 3-oxoacyl-[ACP] + holo-[ACP] + CO2</text>
        <dbReference type="Rhea" id="RHEA:22836"/>
        <dbReference type="Rhea" id="RHEA-COMP:9623"/>
        <dbReference type="Rhea" id="RHEA-COMP:9685"/>
        <dbReference type="Rhea" id="RHEA-COMP:9916"/>
        <dbReference type="Rhea" id="RHEA-COMP:14125"/>
        <dbReference type="ChEBI" id="CHEBI:15378"/>
        <dbReference type="ChEBI" id="CHEBI:16526"/>
        <dbReference type="ChEBI" id="CHEBI:64479"/>
        <dbReference type="ChEBI" id="CHEBI:78449"/>
        <dbReference type="ChEBI" id="CHEBI:78776"/>
        <dbReference type="ChEBI" id="CHEBI:138651"/>
        <dbReference type="EC" id="2.3.1.41"/>
    </reaction>
    <physiologicalReaction direction="left-to-right" evidence="16">
        <dbReference type="Rhea" id="RHEA:22837"/>
    </physiologicalReaction>
</comment>
<evidence type="ECO:0000256" key="11">
    <source>
        <dbReference type="ARBA" id="ARBA00023315"/>
    </source>
</evidence>
<dbReference type="GO" id="GO:0004315">
    <property type="term" value="F:3-oxoacyl-[acyl-carrier-protein] synthase activity"/>
    <property type="evidence" value="ECO:0007669"/>
    <property type="project" value="UniProtKB-EC"/>
</dbReference>
<evidence type="ECO:0000256" key="4">
    <source>
        <dbReference type="ARBA" id="ARBA00013191"/>
    </source>
</evidence>
<dbReference type="PANTHER" id="PTHR11712:SF306">
    <property type="entry name" value="3-OXOACYL-[ACYL-CARRIER-PROTEIN] SYNTHASE 1"/>
    <property type="match status" value="1"/>
</dbReference>
<dbReference type="InterPro" id="IPR020841">
    <property type="entry name" value="PKS_Beta-ketoAc_synthase_dom"/>
</dbReference>
<dbReference type="PROSITE" id="PS51257">
    <property type="entry name" value="PROKAR_LIPOPROTEIN"/>
    <property type="match status" value="1"/>
</dbReference>
<keyword evidence="9" id="KW-0443">Lipid metabolism</keyword>
<evidence type="ECO:0000256" key="17">
    <source>
        <dbReference type="RuleBase" id="RU003694"/>
    </source>
</evidence>
<keyword evidence="20" id="KW-1185">Reference proteome</keyword>
<feature type="domain" description="Ketosynthase family 3 (KS3)" evidence="18">
    <location>
        <begin position="9"/>
        <end position="409"/>
    </location>
</feature>
<comment type="subcellular location">
    <subcellularLocation>
        <location evidence="1">Cytoplasm</location>
    </subcellularLocation>
</comment>
<evidence type="ECO:0000259" key="18">
    <source>
        <dbReference type="PROSITE" id="PS52004"/>
    </source>
</evidence>
<evidence type="ECO:0000256" key="7">
    <source>
        <dbReference type="ARBA" id="ARBA00022679"/>
    </source>
</evidence>
<evidence type="ECO:0000256" key="1">
    <source>
        <dbReference type="ARBA" id="ARBA00004496"/>
    </source>
</evidence>
<keyword evidence="11 19" id="KW-0012">Acyltransferase</keyword>
<dbReference type="InterPro" id="IPR018201">
    <property type="entry name" value="Ketoacyl_synth_AS"/>
</dbReference>
<evidence type="ECO:0000313" key="19">
    <source>
        <dbReference type="EMBL" id="PMS26977.1"/>
    </source>
</evidence>
<dbReference type="Proteomes" id="UP000235347">
    <property type="component" value="Unassembled WGS sequence"/>
</dbReference>
<evidence type="ECO:0000256" key="9">
    <source>
        <dbReference type="ARBA" id="ARBA00023098"/>
    </source>
</evidence>
<keyword evidence="8" id="KW-0276">Fatty acid metabolism</keyword>
<keyword evidence="6" id="KW-0444">Lipid biosynthesis</keyword>
<dbReference type="InterPro" id="IPR014030">
    <property type="entry name" value="Ketoacyl_synth_N"/>
</dbReference>
<reference evidence="19 20" key="1">
    <citation type="submission" date="2018-01" db="EMBL/GenBank/DDBJ databases">
        <title>Whole genome analyses suggest that Burkholderia sensu lato contains two further novel genera in the rhizoxinica-symbiotica group Mycetohabitans gen. nov., and Trinickia gen. nov.: implications for the evolution of diazotrophy and nodulation in the Burkholderiaceae.</title>
        <authorList>
            <person name="Estrada-de los Santos P."/>
            <person name="Palmer M."/>
            <person name="Chavez-Ramirez B."/>
            <person name="Beukes C."/>
            <person name="Steenkamp E.T."/>
            <person name="Hirsch A.M."/>
            <person name="Manyaka P."/>
            <person name="Maluk M."/>
            <person name="Lafos M."/>
            <person name="Crook M."/>
            <person name="Gross E."/>
            <person name="Simon M.F."/>
            <person name="Bueno dos Reis Junior F."/>
            <person name="Poole P.S."/>
            <person name="Venter S.N."/>
            <person name="James E.K."/>
        </authorList>
    </citation>
    <scope>NUCLEOTIDE SEQUENCE [LARGE SCALE GENOMIC DNA]</scope>
    <source>
        <strain evidence="19 20">GP25-8</strain>
    </source>
</reference>
<keyword evidence="7 17" id="KW-0808">Transferase</keyword>
<accession>A0A2N7WC58</accession>
<dbReference type="GO" id="GO:0005829">
    <property type="term" value="C:cytosol"/>
    <property type="evidence" value="ECO:0007669"/>
    <property type="project" value="TreeGrafter"/>
</dbReference>
<dbReference type="Gene3D" id="3.40.47.10">
    <property type="match status" value="2"/>
</dbReference>
<dbReference type="PROSITE" id="PS52004">
    <property type="entry name" value="KS3_2"/>
    <property type="match status" value="1"/>
</dbReference>
<proteinExistence type="inferred from homology"/>
<evidence type="ECO:0000256" key="12">
    <source>
        <dbReference type="ARBA" id="ARBA00039450"/>
    </source>
</evidence>
<dbReference type="SUPFAM" id="SSF53901">
    <property type="entry name" value="Thiolase-like"/>
    <property type="match status" value="2"/>
</dbReference>
<evidence type="ECO:0000256" key="8">
    <source>
        <dbReference type="ARBA" id="ARBA00022832"/>
    </source>
</evidence>
<organism evidence="19 20">
    <name type="scientific">Trinickia soli</name>
    <dbReference type="NCBI Taxonomy" id="380675"/>
    <lineage>
        <taxon>Bacteria</taxon>
        <taxon>Pseudomonadati</taxon>
        <taxon>Pseudomonadota</taxon>
        <taxon>Betaproteobacteria</taxon>
        <taxon>Burkholderiales</taxon>
        <taxon>Burkholderiaceae</taxon>
        <taxon>Trinickia</taxon>
    </lineage>
</organism>
<comment type="catalytic activity">
    <reaction evidence="15">
        <text>(3Z)-decenoyl-[ACP] + malonyl-[ACP] + H(+) = 3-oxo-(5Z)-dodecenoyl-[ACP] + holo-[ACP] + CO2</text>
        <dbReference type="Rhea" id="RHEA:54940"/>
        <dbReference type="Rhea" id="RHEA-COMP:9623"/>
        <dbReference type="Rhea" id="RHEA-COMP:9685"/>
        <dbReference type="Rhea" id="RHEA-COMP:9927"/>
        <dbReference type="Rhea" id="RHEA-COMP:14042"/>
        <dbReference type="ChEBI" id="CHEBI:15378"/>
        <dbReference type="ChEBI" id="CHEBI:16526"/>
        <dbReference type="ChEBI" id="CHEBI:64479"/>
        <dbReference type="ChEBI" id="CHEBI:78449"/>
        <dbReference type="ChEBI" id="CHEBI:78798"/>
        <dbReference type="ChEBI" id="CHEBI:138410"/>
    </reaction>
    <physiologicalReaction direction="left-to-right" evidence="15">
        <dbReference type="Rhea" id="RHEA:54941"/>
    </physiologicalReaction>
</comment>
<evidence type="ECO:0000256" key="14">
    <source>
        <dbReference type="ARBA" id="ARBA00042143"/>
    </source>
</evidence>
<evidence type="ECO:0000256" key="5">
    <source>
        <dbReference type="ARBA" id="ARBA00022490"/>
    </source>
</evidence>
<dbReference type="InterPro" id="IPR000794">
    <property type="entry name" value="Beta-ketoacyl_synthase"/>
</dbReference>
<comment type="similarity">
    <text evidence="2 17">Belongs to the thiolase-like superfamily. Beta-ketoacyl-ACP synthases family.</text>
</comment>
<name>A0A2N7WC58_9BURK</name>
<dbReference type="Pfam" id="PF02801">
    <property type="entry name" value="Ketoacyl-synt_C"/>
    <property type="match status" value="1"/>
</dbReference>
<dbReference type="Pfam" id="PF00109">
    <property type="entry name" value="ketoacyl-synt"/>
    <property type="match status" value="1"/>
</dbReference>
<dbReference type="CDD" id="cd00834">
    <property type="entry name" value="KAS_I_II"/>
    <property type="match status" value="1"/>
</dbReference>
<dbReference type="AlphaFoldDB" id="A0A2N7WC58"/>
<dbReference type="PANTHER" id="PTHR11712">
    <property type="entry name" value="POLYKETIDE SYNTHASE-RELATED"/>
    <property type="match status" value="1"/>
</dbReference>
<keyword evidence="10" id="KW-0275">Fatty acid biosynthesis</keyword>
<keyword evidence="5" id="KW-0963">Cytoplasm</keyword>
<dbReference type="GO" id="GO:0006633">
    <property type="term" value="P:fatty acid biosynthetic process"/>
    <property type="evidence" value="ECO:0007669"/>
    <property type="project" value="UniProtKB-KW"/>
</dbReference>
<dbReference type="PROSITE" id="PS00606">
    <property type="entry name" value="KS3_1"/>
    <property type="match status" value="1"/>
</dbReference>
<comment type="caution">
    <text evidence="19">The sequence shown here is derived from an EMBL/GenBank/DDBJ whole genome shotgun (WGS) entry which is preliminary data.</text>
</comment>
<comment type="subunit">
    <text evidence="3">Homodimer.</text>
</comment>
<evidence type="ECO:0000313" key="20">
    <source>
        <dbReference type="Proteomes" id="UP000235347"/>
    </source>
</evidence>
<evidence type="ECO:0000256" key="2">
    <source>
        <dbReference type="ARBA" id="ARBA00008467"/>
    </source>
</evidence>
<dbReference type="InterPro" id="IPR014031">
    <property type="entry name" value="Ketoacyl_synth_C"/>
</dbReference>
<evidence type="ECO:0000256" key="10">
    <source>
        <dbReference type="ARBA" id="ARBA00023160"/>
    </source>
</evidence>
<protein>
    <recommendedName>
        <fullName evidence="12">3-oxoacyl-[acyl-carrier-protein] synthase 1</fullName>
        <ecNumber evidence="4">2.3.1.41</ecNumber>
    </recommendedName>
    <alternativeName>
        <fullName evidence="13">3-oxoacyl-[acyl-carrier-protein] synthase I</fullName>
    </alternativeName>
    <alternativeName>
        <fullName evidence="14">Beta-ketoacyl-ACP synthase I</fullName>
    </alternativeName>
</protein>
<evidence type="ECO:0000256" key="6">
    <source>
        <dbReference type="ARBA" id="ARBA00022516"/>
    </source>
</evidence>
<gene>
    <name evidence="19" type="ORF">C0Z19_04140</name>
</gene>